<name>A0A9P7BBH9_MAUEX</name>
<comment type="subcellular location">
    <subcellularLocation>
        <location evidence="2">Chromosome</location>
        <location evidence="2">Centromere</location>
    </subcellularLocation>
    <subcellularLocation>
        <location evidence="1">Nucleus</location>
    </subcellularLocation>
</comment>
<evidence type="ECO:0000256" key="1">
    <source>
        <dbReference type="ARBA" id="ARBA00004123"/>
    </source>
</evidence>
<evidence type="ECO:0000313" key="8">
    <source>
        <dbReference type="EMBL" id="KAG0668349.1"/>
    </source>
</evidence>
<accession>A0A9P7BBH9</accession>
<keyword evidence="4" id="KW-0158">Chromosome</keyword>
<sequence>MSTLEELEQDINALREEINSLNAKTNSIKKAIKDKKNGNRVKKPHKNENPVISEFKTLFDHFPQLNDILHSDNQSALGTTKNHLINYDTVDRSVSRTPKQRNGNITGEDDLPETEWVLKNQIPLAHQMFDKSIVDEVDVDILSSPSKRRAELKKIEPVKPIDNKFDNKVLLENMFRLLGITFFPLIDPSDLKLNDKTEKIEITRQMLGIRFDLFNEHDSRFDKPFYILLKKSNSTKNKANGNTDNPTNNENGEWVVFKHTIPIYIDIQGIMNDLEIKDASSYDEIFIFAKEVYMMLLENMKRRKLLSKMEADGLIKNLKNDFHSTSISFTVKKIKFQLYLEKNVVVSCSITSGMTDAVLKTKWETVFSGPLEELEFKIKQLI</sequence>
<dbReference type="OrthoDB" id="10050372at2759"/>
<feature type="coiled-coil region" evidence="7">
    <location>
        <begin position="4"/>
        <end position="31"/>
    </location>
</feature>
<dbReference type="InterPro" id="IPR018464">
    <property type="entry name" value="CENP-O"/>
</dbReference>
<keyword evidence="6" id="KW-0137">Centromere</keyword>
<gene>
    <name evidence="8" type="primary">MCM21</name>
    <name evidence="8" type="ORF">C6P45_004808</name>
</gene>
<proteinExistence type="inferred from homology"/>
<dbReference type="CDD" id="cd23834">
    <property type="entry name" value="DRWD-C_Mcm21"/>
    <property type="match status" value="1"/>
</dbReference>
<dbReference type="Proteomes" id="UP000750334">
    <property type="component" value="Unassembled WGS sequence"/>
</dbReference>
<dbReference type="Pfam" id="PF09496">
    <property type="entry name" value="CENP-O"/>
    <property type="match status" value="1"/>
</dbReference>
<evidence type="ECO:0000256" key="7">
    <source>
        <dbReference type="SAM" id="Coils"/>
    </source>
</evidence>
<dbReference type="GO" id="GO:0000776">
    <property type="term" value="C:kinetochore"/>
    <property type="evidence" value="ECO:0007669"/>
    <property type="project" value="InterPro"/>
</dbReference>
<evidence type="ECO:0000313" key="9">
    <source>
        <dbReference type="Proteomes" id="UP000750334"/>
    </source>
</evidence>
<evidence type="ECO:0000256" key="6">
    <source>
        <dbReference type="ARBA" id="ARBA00023328"/>
    </source>
</evidence>
<dbReference type="GO" id="GO:0005634">
    <property type="term" value="C:nucleus"/>
    <property type="evidence" value="ECO:0007669"/>
    <property type="project" value="UniProtKB-SubCell"/>
</dbReference>
<evidence type="ECO:0000256" key="2">
    <source>
        <dbReference type="ARBA" id="ARBA00004584"/>
    </source>
</evidence>
<keyword evidence="7" id="KW-0175">Coiled coil</keyword>
<organism evidence="8 9">
    <name type="scientific">Maudiozyma exigua</name>
    <name type="common">Yeast</name>
    <name type="synonym">Kazachstania exigua</name>
    <dbReference type="NCBI Taxonomy" id="34358"/>
    <lineage>
        <taxon>Eukaryota</taxon>
        <taxon>Fungi</taxon>
        <taxon>Dikarya</taxon>
        <taxon>Ascomycota</taxon>
        <taxon>Saccharomycotina</taxon>
        <taxon>Saccharomycetes</taxon>
        <taxon>Saccharomycetales</taxon>
        <taxon>Saccharomycetaceae</taxon>
        <taxon>Maudiozyma</taxon>
    </lineage>
</organism>
<protein>
    <submittedName>
        <fullName evidence="8">Minichromosome maintenance protein</fullName>
    </submittedName>
</protein>
<keyword evidence="5" id="KW-0539">Nucleus</keyword>
<keyword evidence="9" id="KW-1185">Reference proteome</keyword>
<comment type="similarity">
    <text evidence="3">Belongs to the CENP-O/MCM21 family.</text>
</comment>
<dbReference type="AlphaFoldDB" id="A0A9P7BBH9"/>
<dbReference type="EMBL" id="PUHR01000070">
    <property type="protein sequence ID" value="KAG0668349.1"/>
    <property type="molecule type" value="Genomic_DNA"/>
</dbReference>
<evidence type="ECO:0000256" key="5">
    <source>
        <dbReference type="ARBA" id="ARBA00023242"/>
    </source>
</evidence>
<comment type="caution">
    <text evidence="8">The sequence shown here is derived from an EMBL/GenBank/DDBJ whole genome shotgun (WGS) entry which is preliminary data.</text>
</comment>
<evidence type="ECO:0000256" key="4">
    <source>
        <dbReference type="ARBA" id="ARBA00022454"/>
    </source>
</evidence>
<reference evidence="8 9" key="1">
    <citation type="submission" date="2020-11" db="EMBL/GenBank/DDBJ databases">
        <title>Kefir isolates.</title>
        <authorList>
            <person name="Marcisauskas S."/>
            <person name="Kim Y."/>
            <person name="Blasche S."/>
        </authorList>
    </citation>
    <scope>NUCLEOTIDE SEQUENCE [LARGE SCALE GENOMIC DNA]</scope>
    <source>
        <strain evidence="8 9">OG2</strain>
    </source>
</reference>
<evidence type="ECO:0000256" key="3">
    <source>
        <dbReference type="ARBA" id="ARBA00007321"/>
    </source>
</evidence>